<dbReference type="NCBIfam" id="TIGR00360">
    <property type="entry name" value="ComEC_N-term"/>
    <property type="match status" value="1"/>
</dbReference>
<feature type="transmembrane region" description="Helical" evidence="6">
    <location>
        <begin position="399"/>
        <end position="417"/>
    </location>
</feature>
<keyword evidence="10" id="KW-1185">Reference proteome</keyword>
<evidence type="ECO:0000256" key="3">
    <source>
        <dbReference type="ARBA" id="ARBA00022692"/>
    </source>
</evidence>
<dbReference type="Proteomes" id="UP000509367">
    <property type="component" value="Chromosome"/>
</dbReference>
<evidence type="ECO:0000259" key="7">
    <source>
        <dbReference type="Pfam" id="PF03772"/>
    </source>
</evidence>
<keyword evidence="3 6" id="KW-0812">Transmembrane</keyword>
<dbReference type="Pfam" id="PF03772">
    <property type="entry name" value="Competence"/>
    <property type="match status" value="1"/>
</dbReference>
<dbReference type="InterPro" id="IPR004477">
    <property type="entry name" value="ComEC_N"/>
</dbReference>
<feature type="transmembrane region" description="Helical" evidence="6">
    <location>
        <begin position="506"/>
        <end position="531"/>
    </location>
</feature>
<feature type="transmembrane region" description="Helical" evidence="6">
    <location>
        <begin position="538"/>
        <end position="554"/>
    </location>
</feature>
<proteinExistence type="predicted"/>
<keyword evidence="5 6" id="KW-0472">Membrane</keyword>
<feature type="transmembrane region" description="Helical" evidence="6">
    <location>
        <begin position="73"/>
        <end position="90"/>
    </location>
</feature>
<dbReference type="EMBL" id="CP054836">
    <property type="protein sequence ID" value="QKV18113.1"/>
    <property type="molecule type" value="Genomic_DNA"/>
</dbReference>
<feature type="transmembrane region" description="Helical" evidence="6">
    <location>
        <begin position="471"/>
        <end position="494"/>
    </location>
</feature>
<feature type="transmembrane region" description="Helical" evidence="6">
    <location>
        <begin position="97"/>
        <end position="114"/>
    </location>
</feature>
<dbReference type="KEGG" id="orm:HTY61_06405"/>
<feature type="transmembrane region" description="Helical" evidence="6">
    <location>
        <begin position="367"/>
        <end position="392"/>
    </location>
</feature>
<keyword evidence="4 6" id="KW-1133">Transmembrane helix</keyword>
<evidence type="ECO:0000259" key="8">
    <source>
        <dbReference type="Pfam" id="PF13567"/>
    </source>
</evidence>
<dbReference type="InterPro" id="IPR025405">
    <property type="entry name" value="DUF4131"/>
</dbReference>
<feature type="transmembrane region" description="Helical" evidence="6">
    <location>
        <begin position="574"/>
        <end position="602"/>
    </location>
</feature>
<evidence type="ECO:0000256" key="4">
    <source>
        <dbReference type="ARBA" id="ARBA00022989"/>
    </source>
</evidence>
<organism evidence="9 10">
    <name type="scientific">Oricola thermophila</name>
    <dbReference type="NCBI Taxonomy" id="2742145"/>
    <lineage>
        <taxon>Bacteria</taxon>
        <taxon>Pseudomonadati</taxon>
        <taxon>Pseudomonadota</taxon>
        <taxon>Alphaproteobacteria</taxon>
        <taxon>Hyphomicrobiales</taxon>
        <taxon>Ahrensiaceae</taxon>
        <taxon>Oricola</taxon>
    </lineage>
</organism>
<accession>A0A6N1VC39</accession>
<evidence type="ECO:0000256" key="2">
    <source>
        <dbReference type="ARBA" id="ARBA00022475"/>
    </source>
</evidence>
<evidence type="ECO:0000256" key="1">
    <source>
        <dbReference type="ARBA" id="ARBA00004651"/>
    </source>
</evidence>
<dbReference type="Pfam" id="PF13567">
    <property type="entry name" value="DUF4131"/>
    <property type="match status" value="1"/>
</dbReference>
<evidence type="ECO:0000256" key="5">
    <source>
        <dbReference type="ARBA" id="ARBA00023136"/>
    </source>
</evidence>
<feature type="transmembrane region" description="Helical" evidence="6">
    <location>
        <begin position="423"/>
        <end position="441"/>
    </location>
</feature>
<feature type="domain" description="ComEC/Rec2-related protein" evidence="7">
    <location>
        <begin position="294"/>
        <end position="583"/>
    </location>
</feature>
<evidence type="ECO:0000313" key="10">
    <source>
        <dbReference type="Proteomes" id="UP000509367"/>
    </source>
</evidence>
<dbReference type="AlphaFoldDB" id="A0A6N1VC39"/>
<name>A0A6N1VC39_9HYPH</name>
<keyword evidence="2" id="KW-1003">Cell membrane</keyword>
<protein>
    <submittedName>
        <fullName evidence="9">ComEC/Rec2 family competence protein</fullName>
    </submittedName>
</protein>
<dbReference type="PANTHER" id="PTHR30619">
    <property type="entry name" value="DNA INTERNALIZATION/COMPETENCE PROTEIN COMEC/REC2"/>
    <property type="match status" value="1"/>
</dbReference>
<feature type="domain" description="DUF4131" evidence="8">
    <location>
        <begin position="95"/>
        <end position="244"/>
    </location>
</feature>
<evidence type="ECO:0000256" key="6">
    <source>
        <dbReference type="SAM" id="Phobius"/>
    </source>
</evidence>
<gene>
    <name evidence="9" type="ORF">HTY61_06405</name>
</gene>
<comment type="subcellular location">
    <subcellularLocation>
        <location evidence="1">Cell membrane</location>
        <topology evidence="1">Multi-pass membrane protein</topology>
    </subcellularLocation>
</comment>
<feature type="transmembrane region" description="Helical" evidence="6">
    <location>
        <begin position="327"/>
        <end position="347"/>
    </location>
</feature>
<dbReference type="PANTHER" id="PTHR30619:SF1">
    <property type="entry name" value="RECOMBINATION PROTEIN 2"/>
    <property type="match status" value="1"/>
</dbReference>
<reference evidence="9 10" key="1">
    <citation type="submission" date="2020-06" db="EMBL/GenBank/DDBJ databases">
        <title>Oricola thermophila sp. nov. isolated from a tidal sediments.</title>
        <authorList>
            <person name="Kwon K.K."/>
            <person name="Yang S.-H."/>
            <person name="Park M.-J."/>
        </authorList>
    </citation>
    <scope>NUCLEOTIDE SEQUENCE [LARGE SCALE GENOMIC DNA]</scope>
    <source>
        <strain evidence="9 10">MEBiC13590</strain>
    </source>
</reference>
<dbReference type="GO" id="GO:0005886">
    <property type="term" value="C:plasma membrane"/>
    <property type="evidence" value="ECO:0007669"/>
    <property type="project" value="UniProtKB-SubCell"/>
</dbReference>
<sequence>MVRLHDPERESARERDVFRVSPDEFLQYPHSAPAQAGARTRRWFRFAARRRRSAAASALREALRREESVGTPFHFLPVALAAGATVYFSLPREPSAWNLLTGSGAILLVLLATFRHAQRWRFPIILAATTIVGMAIAQMQTHRLATPMLGSDVTTRLTGRILAMEERANGRTRYTIEVLETARPRLRHAPEVVRATAAGPGDGFQIGGGIHGVVRLTTPSGPAHPGAYDFAFHSYFDGIGAYGFFLGKPSPATIPAEAGLFGQGRLFLAKLRRTIGDRILEAAPGRAGAVSNALVTGDKAGIPETVNEALRGSGLAHILSISGLHMALVAATVMAGLRLGFAFFPGWAARHPVKKYAAAGALGATGFYLFLAGAGVATQRSFIMLAVMLLALTFDRSAVTMRNLALAAIAVIAFAPHEVAGPGFQMSFAATAALIAVYAAWQDAHRRRTAAARNGSVSGPVPGWLKTASGYLLGIAVTSLVAGFATGIFAAYHFGRIAPYGLLGNLLAMPVVTMVIMPSAVAAIVAMPFALHVLPLKVMAWAVGLVIEIAEWVADLSPTVPLGQMPETALASFVVALVILCLPSTWLRLFSLPLFIAGALIWRSDTIPMAVISEDARQFAILEASQNGTRIHVNRHRPNAFILDQWADAYRGTEVVRPNGSERLSCEGERCIAKLVTPDGEARIAYVSAPADRMRPTGVLSLRRLCAENDLVILAAAPSPQECLDGTPVLTAQMLALKGAAEIRMNRRGRQLTIRHALPGPVRPWLEHRKYSRAARNLGEWKPRRSDQ</sequence>
<dbReference type="RefSeq" id="WP_175276009.1">
    <property type="nucleotide sequence ID" value="NZ_CP054836.1"/>
</dbReference>
<evidence type="ECO:0000313" key="9">
    <source>
        <dbReference type="EMBL" id="QKV18113.1"/>
    </source>
</evidence>
<dbReference type="InterPro" id="IPR052159">
    <property type="entry name" value="Competence_DNA_uptake"/>
</dbReference>